<dbReference type="FunCoup" id="F0Z9I8">
    <property type="interactions" value="9"/>
</dbReference>
<dbReference type="SUPFAM" id="SSF48403">
    <property type="entry name" value="Ankyrin repeat"/>
    <property type="match status" value="1"/>
</dbReference>
<gene>
    <name evidence="1" type="ORF">DICPUDRAFT_75061</name>
</gene>
<protein>
    <submittedName>
        <fullName evidence="1">Uncharacterized protein</fullName>
    </submittedName>
</protein>
<dbReference type="PANTHER" id="PTHR46433:SF2">
    <property type="entry name" value="ANKYRIN REPEAT-CONTAINING PROTEIN"/>
    <property type="match status" value="1"/>
</dbReference>
<name>F0Z9I8_DICPU</name>
<accession>F0Z9I8</accession>
<dbReference type="EMBL" id="GL870958">
    <property type="protein sequence ID" value="EGC39391.1"/>
    <property type="molecule type" value="Genomic_DNA"/>
</dbReference>
<dbReference type="SMART" id="SM00248">
    <property type="entry name" value="ANK"/>
    <property type="match status" value="2"/>
</dbReference>
<keyword evidence="2" id="KW-1185">Reference proteome</keyword>
<dbReference type="PANTHER" id="PTHR46433">
    <property type="entry name" value="ANK_REP_REGION DOMAIN-CONTAINING PROTEIN-RELATED"/>
    <property type="match status" value="1"/>
</dbReference>
<dbReference type="InParanoid" id="F0Z9I8"/>
<dbReference type="OMA" id="ISTIFYE"/>
<dbReference type="Pfam" id="PF05725">
    <property type="entry name" value="FNIP"/>
    <property type="match status" value="1"/>
</dbReference>
<dbReference type="InterPro" id="IPR002110">
    <property type="entry name" value="Ankyrin_rpt"/>
</dbReference>
<dbReference type="SUPFAM" id="SSF52047">
    <property type="entry name" value="RNI-like"/>
    <property type="match status" value="1"/>
</dbReference>
<reference evidence="2" key="1">
    <citation type="journal article" date="2011" name="Genome Biol.">
        <title>Comparative genomics of the social amoebae Dictyostelium discoideum and Dictyostelium purpureum.</title>
        <authorList>
            <consortium name="US DOE Joint Genome Institute (JGI-PGF)"/>
            <person name="Sucgang R."/>
            <person name="Kuo A."/>
            <person name="Tian X."/>
            <person name="Salerno W."/>
            <person name="Parikh A."/>
            <person name="Feasley C.L."/>
            <person name="Dalin E."/>
            <person name="Tu H."/>
            <person name="Huang E."/>
            <person name="Barry K."/>
            <person name="Lindquist E."/>
            <person name="Shapiro H."/>
            <person name="Bruce D."/>
            <person name="Schmutz J."/>
            <person name="Salamov A."/>
            <person name="Fey P."/>
            <person name="Gaudet P."/>
            <person name="Anjard C."/>
            <person name="Babu M.M."/>
            <person name="Basu S."/>
            <person name="Bushmanova Y."/>
            <person name="van der Wel H."/>
            <person name="Katoh-Kurasawa M."/>
            <person name="Dinh C."/>
            <person name="Coutinho P.M."/>
            <person name="Saito T."/>
            <person name="Elias M."/>
            <person name="Schaap P."/>
            <person name="Kay R.R."/>
            <person name="Henrissat B."/>
            <person name="Eichinger L."/>
            <person name="Rivero F."/>
            <person name="Putnam N.H."/>
            <person name="West C.M."/>
            <person name="Loomis W.F."/>
            <person name="Chisholm R.L."/>
            <person name="Shaulsky G."/>
            <person name="Strassmann J.E."/>
            <person name="Queller D.C."/>
            <person name="Kuspa A."/>
            <person name="Grigoriev I.V."/>
        </authorList>
    </citation>
    <scope>NUCLEOTIDE SEQUENCE [LARGE SCALE GENOMIC DNA]</scope>
    <source>
        <strain evidence="2">QSDP1</strain>
    </source>
</reference>
<dbReference type="Proteomes" id="UP000001064">
    <property type="component" value="Unassembled WGS sequence"/>
</dbReference>
<dbReference type="KEGG" id="dpp:DICPUDRAFT_75061"/>
<evidence type="ECO:0000313" key="1">
    <source>
        <dbReference type="EMBL" id="EGC39391.1"/>
    </source>
</evidence>
<proteinExistence type="predicted"/>
<dbReference type="InterPro" id="IPR008615">
    <property type="entry name" value="FNIP"/>
</dbReference>
<dbReference type="eggNOG" id="ENOG502SG89">
    <property type="taxonomic scope" value="Eukaryota"/>
</dbReference>
<sequence length="1804" mass="209718">MQTNIYDKNQENLSKNVKENLNDPYYHKIKIKLNKIFNNNNNDNIKKIIKLIKPPQQLLTNPCTRTEFLHSPNKNHKLFNPIKINLEIIEKLIDDIRNSENNNNKNKDSIIKDLLDLFFQYQTSHESFIENVTNIANESLKSTGNPASHNILKSPPLFISEDLEYYQVKSLDQAYNITSYDPVEYEYKKKNKSGTSYVSLFDQVCYKIDNGSHLLKPAKEYAIYHFNKSLFPTLLLVSPTQLFVLDNLETFSIDSLPPDIRKQLGEEKTNCDEHSISKLLEKAPHTYKIIENGLKNETVFIQASLFIKGETLENYLKRTDTNYNQINLKSYSSHIISSLLSIQTDYHPNNLILEENTNNIIGIDNDESLESNEIEILPNNNKDAYTKVGNILFTLKELMEQQIDEEVKNQFIQHTPSLFILKWLKLNQKKQSNYDDIIYKLLDPFETHDQHHNNFRNELNLPLEFNKGWIVSMFQRFKAIRQHLISNPNTTHQALFSLIHPLLSNYYTLLSNKYSNPLDIIGSIKNENENTKMPFNKLLELNKYSSHISQENIQELIQKITTINQEKISITDAIKELVSQTDYNDLIECKSLHGVNECGPFCNTDCKTRNIIVEWLEIVYSTYNGKDDKVPFHESWYQNKDHLFKRLLKYGTSINCIELVVKSLDIKINNENYFSTIVDSGILKNSNSWCLVQFLINYFSLDIERIENGYTLLDLSSSNCNFDVFINLIRKGAGKNSNGIYIGLFYQTFTHQQKLELKPFLTNLFLINPKITWIISLNQLFPLENTITNNNNKSIKYLETDGTLRRVISEEYWKQLFDQDGEPKKTNEKGERAVTLIEDEYGNGIYLKFKPQFPGIEYAVQILSEQLFGENLTTFCELGLINSIPVLLSQKVPGEDLVDILNQYPNTINQIESSNISKQIILSIIINNADGNLGNYIIVQNSNLNNKTTFKMFSIDNDQSFMPSKATGLLKLSIFSKPLQSETVLFLFDQMNHVVHQDIINCFKDLDIFNFLEKWLENLITYHNKMLKLFSSKKEELKQNKETIIGVSFNNGMIIHLYSKLKRLQQLLRDNSKEPTTHLDLLRYIEPLVANRYKHCLSLNISIKERYNKYFNYINPTIQKLTCTTHSSAQILQSKGIPYSNVIISKLWEEEYSPVKTLGELYNQNKKVKHLSNLILKLKQKDSYIISNYEIECLLEADFSTITDQQYTTLSKYLKLKEISVLNFRNSKIQFNPPKQFNLHSIVVLDLSGCTNLYNLGTQGYFSTLEFNLLNKLKLDRCPKLSSVNVSAPNLVFLSATECKKLDDINIKTPSIKYLNLKGSKSTNLDILDLCQFNLFHKASNNLEYLNLSETELIIPIVIKSTKLKCLDISFMKKLKTVFLEVPSIESINFQGCESLNVISTIFYEDEIFNIKNYLTSSEHFQQARSTCMFKGEIDEYVFIKTHGSFGFYKPYFIPYYNLKYLLVEKHIFEYRYPDYQYNIFCHGAFDLIQSFNYFLCSIISIEILIIGNIGIPLNQKSIPNDLLFIRFNNYNHPLNPSIIPKNINIVQMYTQTHDSNSPKDKTTINYNKFINTFNIKQLLIFKSKYWFDYRGNKNKNIFSRIPKLIGKHGKMEMDVPNLENIPNGIDIQFLEPNIAFKKMLNIQSIKEDVEILEYWDKINTTNETIPSDIEYLYLGEIEGSLPTIPNSVTSIELCNEFNLKLSPGVIPDSVTSIYIGDIKEPLYQDSIPKSITRIDVFRGYKHSLKNIIPDSVTYLYLEEFKHLDQIVYSLPKNLKILNCSNTLLSYPHILKYKDILDRYRVFI</sequence>
<dbReference type="VEuPathDB" id="AmoebaDB:DICPUDRAFT_75061"/>
<dbReference type="OrthoDB" id="23283at2759"/>
<organism evidence="1 2">
    <name type="scientific">Dictyostelium purpureum</name>
    <name type="common">Slime mold</name>
    <dbReference type="NCBI Taxonomy" id="5786"/>
    <lineage>
        <taxon>Eukaryota</taxon>
        <taxon>Amoebozoa</taxon>
        <taxon>Evosea</taxon>
        <taxon>Eumycetozoa</taxon>
        <taxon>Dictyostelia</taxon>
        <taxon>Dictyosteliales</taxon>
        <taxon>Dictyosteliaceae</taxon>
        <taxon>Dictyostelium</taxon>
    </lineage>
</organism>
<dbReference type="GeneID" id="10509996"/>
<evidence type="ECO:0000313" key="2">
    <source>
        <dbReference type="Proteomes" id="UP000001064"/>
    </source>
</evidence>
<dbReference type="InterPro" id="IPR036770">
    <property type="entry name" value="Ankyrin_rpt-contain_sf"/>
</dbReference>
<dbReference type="RefSeq" id="XP_003284065.1">
    <property type="nucleotide sequence ID" value="XM_003284017.1"/>
</dbReference>